<name>A0A8J6F087_ELECQ</name>
<evidence type="ECO:0000313" key="1">
    <source>
        <dbReference type="EMBL" id="KAG9477941.1"/>
    </source>
</evidence>
<dbReference type="AlphaFoldDB" id="A0A8J6F087"/>
<proteinExistence type="predicted"/>
<gene>
    <name evidence="1" type="ORF">GDO78_013109</name>
</gene>
<dbReference type="Proteomes" id="UP000770717">
    <property type="component" value="Unassembled WGS sequence"/>
</dbReference>
<reference evidence="1" key="1">
    <citation type="thesis" date="2020" institute="ProQuest LLC" country="789 East Eisenhower Parkway, Ann Arbor, MI, USA">
        <title>Comparative Genomics and Chromosome Evolution.</title>
        <authorList>
            <person name="Mudd A.B."/>
        </authorList>
    </citation>
    <scope>NUCLEOTIDE SEQUENCE</scope>
    <source>
        <strain evidence="1">HN-11 Male</strain>
        <tissue evidence="1">Kidney and liver</tissue>
    </source>
</reference>
<sequence length="75" mass="8557">MNGLNVHFVLYSCMHISVMSVFAVSQKSIFLSFIPFYPVCKTQDNKYHSVFPLKLGEIVCTLQSRENELVKLTGK</sequence>
<evidence type="ECO:0000313" key="2">
    <source>
        <dbReference type="Proteomes" id="UP000770717"/>
    </source>
</evidence>
<comment type="caution">
    <text evidence="1">The sequence shown here is derived from an EMBL/GenBank/DDBJ whole genome shotgun (WGS) entry which is preliminary data.</text>
</comment>
<accession>A0A8J6F087</accession>
<organism evidence="1 2">
    <name type="scientific">Eleutherodactylus coqui</name>
    <name type="common">Puerto Rican coqui</name>
    <dbReference type="NCBI Taxonomy" id="57060"/>
    <lineage>
        <taxon>Eukaryota</taxon>
        <taxon>Metazoa</taxon>
        <taxon>Chordata</taxon>
        <taxon>Craniata</taxon>
        <taxon>Vertebrata</taxon>
        <taxon>Euteleostomi</taxon>
        <taxon>Amphibia</taxon>
        <taxon>Batrachia</taxon>
        <taxon>Anura</taxon>
        <taxon>Neobatrachia</taxon>
        <taxon>Hyloidea</taxon>
        <taxon>Eleutherodactylidae</taxon>
        <taxon>Eleutherodactylinae</taxon>
        <taxon>Eleutherodactylus</taxon>
        <taxon>Eleutherodactylus</taxon>
    </lineage>
</organism>
<protein>
    <submittedName>
        <fullName evidence="1">Uncharacterized protein</fullName>
    </submittedName>
</protein>
<dbReference type="EMBL" id="WNTK01000009">
    <property type="protein sequence ID" value="KAG9477941.1"/>
    <property type="molecule type" value="Genomic_DNA"/>
</dbReference>
<keyword evidence="2" id="KW-1185">Reference proteome</keyword>